<dbReference type="InterPro" id="IPR015421">
    <property type="entry name" value="PyrdxlP-dep_Trfase_major"/>
</dbReference>
<dbReference type="PANTHER" id="PTHR43094:SF1">
    <property type="entry name" value="AMINOTRANSFERASE CLASS-III"/>
    <property type="match status" value="1"/>
</dbReference>
<dbReference type="InterPro" id="IPR049704">
    <property type="entry name" value="Aminotrans_3_PPA_site"/>
</dbReference>
<dbReference type="InterPro" id="IPR015424">
    <property type="entry name" value="PyrdxlP-dep_Trfase"/>
</dbReference>
<evidence type="ECO:0000256" key="4">
    <source>
        <dbReference type="RuleBase" id="RU003560"/>
    </source>
</evidence>
<dbReference type="GO" id="GO:0030170">
    <property type="term" value="F:pyridoxal phosphate binding"/>
    <property type="evidence" value="ECO:0007669"/>
    <property type="project" value="InterPro"/>
</dbReference>
<dbReference type="RefSeq" id="WP_211141913.1">
    <property type="nucleotide sequence ID" value="NZ_JAEEGB010000006.1"/>
</dbReference>
<dbReference type="GO" id="GO:0008483">
    <property type="term" value="F:transaminase activity"/>
    <property type="evidence" value="ECO:0007669"/>
    <property type="project" value="UniProtKB-KW"/>
</dbReference>
<evidence type="ECO:0000313" key="6">
    <source>
        <dbReference type="Proteomes" id="UP000622687"/>
    </source>
</evidence>
<protein>
    <submittedName>
        <fullName evidence="5">Aminotransferase class III-fold pyridoxal phosphate-dependent enzyme</fullName>
    </submittedName>
</protein>
<dbReference type="SUPFAM" id="SSF53383">
    <property type="entry name" value="PLP-dependent transferases"/>
    <property type="match status" value="1"/>
</dbReference>
<evidence type="ECO:0000256" key="1">
    <source>
        <dbReference type="ARBA" id="ARBA00001933"/>
    </source>
</evidence>
<keyword evidence="6" id="KW-1185">Reference proteome</keyword>
<dbReference type="PROSITE" id="PS00600">
    <property type="entry name" value="AA_TRANSFER_CLASS_3"/>
    <property type="match status" value="1"/>
</dbReference>
<gene>
    <name evidence="5" type="ORF">I6U51_06770</name>
</gene>
<evidence type="ECO:0000313" key="5">
    <source>
        <dbReference type="EMBL" id="MBI6872411.1"/>
    </source>
</evidence>
<dbReference type="InterPro" id="IPR015422">
    <property type="entry name" value="PyrdxlP-dep_Trfase_small"/>
</dbReference>
<proteinExistence type="inferred from homology"/>
<organism evidence="5 6">
    <name type="scientific">Clostridium aciditolerans</name>
    <dbReference type="NCBI Taxonomy" id="339861"/>
    <lineage>
        <taxon>Bacteria</taxon>
        <taxon>Bacillati</taxon>
        <taxon>Bacillota</taxon>
        <taxon>Clostridia</taxon>
        <taxon>Eubacteriales</taxon>
        <taxon>Clostridiaceae</taxon>
        <taxon>Clostridium</taxon>
    </lineage>
</organism>
<name>A0A934HZM2_9CLOT</name>
<dbReference type="GO" id="GO:0005829">
    <property type="term" value="C:cytosol"/>
    <property type="evidence" value="ECO:0007669"/>
    <property type="project" value="TreeGrafter"/>
</dbReference>
<dbReference type="Gene3D" id="3.40.640.10">
    <property type="entry name" value="Type I PLP-dependent aspartate aminotransferase-like (Major domain)"/>
    <property type="match status" value="1"/>
</dbReference>
<dbReference type="NCBIfam" id="NF004718">
    <property type="entry name" value="PRK06062.1"/>
    <property type="match status" value="1"/>
</dbReference>
<evidence type="ECO:0000256" key="3">
    <source>
        <dbReference type="ARBA" id="ARBA00022898"/>
    </source>
</evidence>
<keyword evidence="5" id="KW-0808">Transferase</keyword>
<dbReference type="InterPro" id="IPR005814">
    <property type="entry name" value="Aminotrans_3"/>
</dbReference>
<comment type="similarity">
    <text evidence="2 4">Belongs to the class-III pyridoxal-phosphate-dependent aminotransferase family.</text>
</comment>
<dbReference type="CDD" id="cd00610">
    <property type="entry name" value="OAT_like"/>
    <property type="match status" value="1"/>
</dbReference>
<evidence type="ECO:0000256" key="2">
    <source>
        <dbReference type="ARBA" id="ARBA00008954"/>
    </source>
</evidence>
<sequence length="447" mass="50064">MNTNICDKVNTNDVYENDRNHVIHSWSVQSKLNPLVVNEAKGCYFKDDKGKEYLDMAAQLVNQNIGHQHPKVVQAIKEQAEKLCYVVPSFATESRSSLAKLLSEVTPKGINHFFFTNGGSDANENAIKIARMATGKWKIISRYRSYHGSTYGAIAMTGDPRRPPVEPAMPGVVRVFDPYCYRCTFGKEHGKCNMECVKHIEETIMYENPDTVAAIIIEAVTGSNGIFIPPKEYFTELRALCDKYKILLIVDEVMSGFGRTGEWFGIDNFEVLPDIMTMAKGINSGYIPLGAVGLSDEVTKAIYDKNLFCGLTYSGHPVACAAAVATIKAYKEEKIIENAKLQGTLMTELLEEQIKKHKCIGNVRNIGLFGCIELVKNRNTKEPIVPWNGSGEVMDKVKKSLMDDGIYMYIRWNYIFIVPPCIINEEEMKKAFIAIDKALDIADGYVE</sequence>
<comment type="cofactor">
    <cofactor evidence="1">
        <name>pyridoxal 5'-phosphate</name>
        <dbReference type="ChEBI" id="CHEBI:597326"/>
    </cofactor>
</comment>
<dbReference type="PANTHER" id="PTHR43094">
    <property type="entry name" value="AMINOTRANSFERASE"/>
    <property type="match status" value="1"/>
</dbReference>
<comment type="caution">
    <text evidence="5">The sequence shown here is derived from an EMBL/GenBank/DDBJ whole genome shotgun (WGS) entry which is preliminary data.</text>
</comment>
<dbReference type="EMBL" id="JAEEGB010000006">
    <property type="protein sequence ID" value="MBI6872411.1"/>
    <property type="molecule type" value="Genomic_DNA"/>
</dbReference>
<keyword evidence="3 4" id="KW-0663">Pyridoxal phosphate</keyword>
<accession>A0A934HZM2</accession>
<dbReference type="FunFam" id="3.40.640.10:FF:000004">
    <property type="entry name" value="Acetylornithine aminotransferase"/>
    <property type="match status" value="1"/>
</dbReference>
<dbReference type="Gene3D" id="3.90.1150.10">
    <property type="entry name" value="Aspartate Aminotransferase, domain 1"/>
    <property type="match status" value="1"/>
</dbReference>
<reference evidence="5" key="1">
    <citation type="submission" date="2020-12" db="EMBL/GenBank/DDBJ databases">
        <title>Clostridium thailandense sp. nov., a novel acetogenic bacterium isolated from peat land soil in Thailand.</title>
        <authorList>
            <person name="Chaikitkaew S."/>
            <person name="Birkeland N.K."/>
        </authorList>
    </citation>
    <scope>NUCLEOTIDE SEQUENCE</scope>
    <source>
        <strain evidence="5">DSM 17425</strain>
    </source>
</reference>
<dbReference type="Pfam" id="PF00202">
    <property type="entry name" value="Aminotran_3"/>
    <property type="match status" value="1"/>
</dbReference>
<dbReference type="AlphaFoldDB" id="A0A934HZM2"/>
<keyword evidence="5" id="KW-0032">Aminotransferase</keyword>
<dbReference type="Proteomes" id="UP000622687">
    <property type="component" value="Unassembled WGS sequence"/>
</dbReference>